<dbReference type="SUPFAM" id="SSF53613">
    <property type="entry name" value="Ribokinase-like"/>
    <property type="match status" value="1"/>
</dbReference>
<reference evidence="5" key="2">
    <citation type="journal article" date="2021" name="PeerJ">
        <title>Extensive microbial diversity within the chicken gut microbiome revealed by metagenomics and culture.</title>
        <authorList>
            <person name="Gilroy R."/>
            <person name="Ravi A."/>
            <person name="Getino M."/>
            <person name="Pursley I."/>
            <person name="Horton D.L."/>
            <person name="Alikhan N.F."/>
            <person name="Baker D."/>
            <person name="Gharbi K."/>
            <person name="Hall N."/>
            <person name="Watson M."/>
            <person name="Adriaenssens E.M."/>
            <person name="Foster-Nyarko E."/>
            <person name="Jarju S."/>
            <person name="Secka A."/>
            <person name="Antonio M."/>
            <person name="Oren A."/>
            <person name="Chaudhuri R.R."/>
            <person name="La Ragione R."/>
            <person name="Hildebrand F."/>
            <person name="Pallen M.J."/>
        </authorList>
    </citation>
    <scope>NUCLEOTIDE SEQUENCE</scope>
    <source>
        <strain evidence="5">7293</strain>
    </source>
</reference>
<evidence type="ECO:0000313" key="5">
    <source>
        <dbReference type="EMBL" id="MBO8436545.1"/>
    </source>
</evidence>
<evidence type="ECO:0000256" key="3">
    <source>
        <dbReference type="ARBA" id="ARBA00022777"/>
    </source>
</evidence>
<comment type="similarity">
    <text evidence="1">Belongs to the carbohydrate kinase PfkB family.</text>
</comment>
<dbReference type="Proteomes" id="UP000823615">
    <property type="component" value="Unassembled WGS sequence"/>
</dbReference>
<keyword evidence="3" id="KW-0418">Kinase</keyword>
<evidence type="ECO:0000313" key="6">
    <source>
        <dbReference type="Proteomes" id="UP000823615"/>
    </source>
</evidence>
<gene>
    <name evidence="5" type="ORF">IAA97_06160</name>
</gene>
<dbReference type="InterPro" id="IPR002173">
    <property type="entry name" value="Carboh/pur_kinase_PfkB_CS"/>
</dbReference>
<dbReference type="InterPro" id="IPR011611">
    <property type="entry name" value="PfkB_dom"/>
</dbReference>
<sequence length="289" mass="31585">MKLLTFGEILFDKFGDTYTLGGAPLNTAAHFKQLGGDSAIISAVGNDELGRKAFEEIEKLGIDASMIDVLEDVPTGIAAVTLHGKDATYEFSYPSAWDRICVYDDDIEDIGDDTIIYFGTLALRSTTSFLALEKILGETTPKEIFVDVNIRKDFYSDDLIAFCLDHATILKINEDEINIVADAIGLDDADGDSLYAWLCENTAIETLLLTRGKHGSDLYTEECKVHVPCSDVKVVDTVGAGDSLSAAYLFFKYSMEMENKEALLKATAVADYVVSNKGAIPLYSAKMFV</sequence>
<dbReference type="PANTHER" id="PTHR43085">
    <property type="entry name" value="HEXOKINASE FAMILY MEMBER"/>
    <property type="match status" value="1"/>
</dbReference>
<evidence type="ECO:0000259" key="4">
    <source>
        <dbReference type="Pfam" id="PF00294"/>
    </source>
</evidence>
<dbReference type="PANTHER" id="PTHR43085:SF57">
    <property type="entry name" value="CARBOHYDRATE KINASE PFKB DOMAIN-CONTAINING PROTEIN"/>
    <property type="match status" value="1"/>
</dbReference>
<comment type="caution">
    <text evidence="5">The sequence shown here is derived from an EMBL/GenBank/DDBJ whole genome shotgun (WGS) entry which is preliminary data.</text>
</comment>
<accession>A0A9D9E0Q5</accession>
<dbReference type="Pfam" id="PF00294">
    <property type="entry name" value="PfkB"/>
    <property type="match status" value="1"/>
</dbReference>
<proteinExistence type="inferred from homology"/>
<dbReference type="Gene3D" id="3.40.1190.20">
    <property type="match status" value="1"/>
</dbReference>
<dbReference type="EMBL" id="JADIMT010000070">
    <property type="protein sequence ID" value="MBO8436545.1"/>
    <property type="molecule type" value="Genomic_DNA"/>
</dbReference>
<dbReference type="InterPro" id="IPR029056">
    <property type="entry name" value="Ribokinase-like"/>
</dbReference>
<evidence type="ECO:0000256" key="2">
    <source>
        <dbReference type="ARBA" id="ARBA00022679"/>
    </source>
</evidence>
<feature type="domain" description="Carbohydrate kinase PfkB" evidence="4">
    <location>
        <begin position="17"/>
        <end position="281"/>
    </location>
</feature>
<dbReference type="PROSITE" id="PS00584">
    <property type="entry name" value="PFKB_KINASES_2"/>
    <property type="match status" value="1"/>
</dbReference>
<dbReference type="InterPro" id="IPR050306">
    <property type="entry name" value="PfkB_Carbo_kinase"/>
</dbReference>
<dbReference type="GO" id="GO:0016301">
    <property type="term" value="F:kinase activity"/>
    <property type="evidence" value="ECO:0007669"/>
    <property type="project" value="UniProtKB-KW"/>
</dbReference>
<dbReference type="PROSITE" id="PS00583">
    <property type="entry name" value="PFKB_KINASES_1"/>
    <property type="match status" value="1"/>
</dbReference>
<evidence type="ECO:0000256" key="1">
    <source>
        <dbReference type="ARBA" id="ARBA00010688"/>
    </source>
</evidence>
<organism evidence="5 6">
    <name type="scientific">Candidatus Ornithospirochaeta stercoripullorum</name>
    <dbReference type="NCBI Taxonomy" id="2840899"/>
    <lineage>
        <taxon>Bacteria</taxon>
        <taxon>Pseudomonadati</taxon>
        <taxon>Spirochaetota</taxon>
        <taxon>Spirochaetia</taxon>
        <taxon>Spirochaetales</taxon>
        <taxon>Spirochaetaceae</taxon>
        <taxon>Spirochaetaceae incertae sedis</taxon>
        <taxon>Candidatus Ornithospirochaeta</taxon>
    </lineage>
</organism>
<reference evidence="5" key="1">
    <citation type="submission" date="2020-10" db="EMBL/GenBank/DDBJ databases">
        <authorList>
            <person name="Gilroy R."/>
        </authorList>
    </citation>
    <scope>NUCLEOTIDE SEQUENCE</scope>
    <source>
        <strain evidence="5">7293</strain>
    </source>
</reference>
<protein>
    <recommendedName>
        <fullName evidence="4">Carbohydrate kinase PfkB domain-containing protein</fullName>
    </recommendedName>
</protein>
<dbReference type="AlphaFoldDB" id="A0A9D9E0Q5"/>
<name>A0A9D9E0Q5_9SPIO</name>
<keyword evidence="2" id="KW-0808">Transferase</keyword>